<dbReference type="CDD" id="cd06577">
    <property type="entry name" value="PASTA_pknB"/>
    <property type="match status" value="1"/>
</dbReference>
<evidence type="ECO:0000256" key="1">
    <source>
        <dbReference type="SAM" id="MobiDB-lite"/>
    </source>
</evidence>
<sequence>MNVKEFFGKLFSPYLCFHLLAMAAVVILIVVGINVGLSIYTKHGVGIPVPDLKDMDYNKADQLLQQDGLKIAVSDSGYVKTLPANCILAQSPDYGTKVKEGRVIYVTVNSPSSPTIEIPDIVDNSSYREAEAKLKSLGFNVLPAKKVAGEKDWVYGILCRGRRVANGDRISIEYPLTLMVGKGTYDDQDVDINYVGPDAGYGNETQSGGDVDDFQEVTAP</sequence>
<dbReference type="InterPro" id="IPR005543">
    <property type="entry name" value="PASTA_dom"/>
</dbReference>
<dbReference type="PROSITE" id="PS51178">
    <property type="entry name" value="PASTA"/>
    <property type="match status" value="1"/>
</dbReference>
<organism evidence="4 5">
    <name type="scientific">Xylanibacter brevis</name>
    <dbReference type="NCBI Taxonomy" id="83231"/>
    <lineage>
        <taxon>Bacteria</taxon>
        <taxon>Pseudomonadati</taxon>
        <taxon>Bacteroidota</taxon>
        <taxon>Bacteroidia</taxon>
        <taxon>Bacteroidales</taxon>
        <taxon>Prevotellaceae</taxon>
        <taxon>Xylanibacter</taxon>
    </lineage>
</organism>
<dbReference type="Pfam" id="PF03793">
    <property type="entry name" value="PASTA"/>
    <property type="match status" value="1"/>
</dbReference>
<feature type="region of interest" description="Disordered" evidence="1">
    <location>
        <begin position="197"/>
        <end position="220"/>
    </location>
</feature>
<feature type="compositionally biased region" description="Acidic residues" evidence="1">
    <location>
        <begin position="210"/>
        <end position="220"/>
    </location>
</feature>
<evidence type="ECO:0000313" key="4">
    <source>
        <dbReference type="EMBL" id="MCF2563830.1"/>
    </source>
</evidence>
<keyword evidence="2" id="KW-0472">Membrane</keyword>
<name>A0ABS9CH01_9BACT</name>
<keyword evidence="5" id="KW-1185">Reference proteome</keyword>
<proteinExistence type="predicted"/>
<comment type="caution">
    <text evidence="4">The sequence shown here is derived from an EMBL/GenBank/DDBJ whole genome shotgun (WGS) entry which is preliminary data.</text>
</comment>
<feature type="transmembrane region" description="Helical" evidence="2">
    <location>
        <begin position="12"/>
        <end position="37"/>
    </location>
</feature>
<accession>A0ABS9CH01</accession>
<keyword evidence="2" id="KW-1133">Transmembrane helix</keyword>
<evidence type="ECO:0000256" key="2">
    <source>
        <dbReference type="SAM" id="Phobius"/>
    </source>
</evidence>
<gene>
    <name evidence="4" type="ORF">I6E12_06865</name>
</gene>
<dbReference type="Proteomes" id="UP001200470">
    <property type="component" value="Unassembled WGS sequence"/>
</dbReference>
<dbReference type="SMART" id="SM00740">
    <property type="entry name" value="PASTA"/>
    <property type="match status" value="2"/>
</dbReference>
<evidence type="ECO:0000313" key="5">
    <source>
        <dbReference type="Proteomes" id="UP001200470"/>
    </source>
</evidence>
<feature type="domain" description="PASTA" evidence="3">
    <location>
        <begin position="46"/>
        <end position="110"/>
    </location>
</feature>
<dbReference type="SUPFAM" id="SSF54184">
    <property type="entry name" value="Penicillin-binding protein 2x (pbp-2x), c-terminal domain"/>
    <property type="match status" value="1"/>
</dbReference>
<dbReference type="Gene3D" id="3.30.10.20">
    <property type="match status" value="1"/>
</dbReference>
<dbReference type="EMBL" id="JADYTN010000012">
    <property type="protein sequence ID" value="MCF2563830.1"/>
    <property type="molecule type" value="Genomic_DNA"/>
</dbReference>
<protein>
    <submittedName>
        <fullName evidence="4">PASTA domain-containing protein</fullName>
    </submittedName>
</protein>
<reference evidence="4 5" key="1">
    <citation type="submission" date="2020-12" db="EMBL/GenBank/DDBJ databases">
        <title>Whole genome sequences of gut porcine anaerobes.</title>
        <authorList>
            <person name="Kubasova T."/>
            <person name="Jahodarova E."/>
            <person name="Rychlik I."/>
        </authorList>
    </citation>
    <scope>NUCLEOTIDE SEQUENCE [LARGE SCALE GENOMIC DNA]</scope>
    <source>
        <strain evidence="4 5">An925</strain>
    </source>
</reference>
<dbReference type="RefSeq" id="WP_094391776.1">
    <property type="nucleotide sequence ID" value="NZ_JADYTN010000012.1"/>
</dbReference>
<keyword evidence="2" id="KW-0812">Transmembrane</keyword>
<evidence type="ECO:0000259" key="3">
    <source>
        <dbReference type="PROSITE" id="PS51178"/>
    </source>
</evidence>